<gene>
    <name evidence="2" type="ORF">MNBD_BACTEROID07-683</name>
</gene>
<reference evidence="2" key="1">
    <citation type="submission" date="2018-06" db="EMBL/GenBank/DDBJ databases">
        <authorList>
            <person name="Zhirakovskaya E."/>
        </authorList>
    </citation>
    <scope>NUCLEOTIDE SEQUENCE</scope>
</reference>
<dbReference type="InterPro" id="IPR022560">
    <property type="entry name" value="DUF3473"/>
</dbReference>
<dbReference type="Pfam" id="PF11959">
    <property type="entry name" value="DUF3473"/>
    <property type="match status" value="1"/>
</dbReference>
<dbReference type="GO" id="GO:0016810">
    <property type="term" value="F:hydrolase activity, acting on carbon-nitrogen (but not peptide) bonds"/>
    <property type="evidence" value="ECO:0007669"/>
    <property type="project" value="InterPro"/>
</dbReference>
<dbReference type="PROSITE" id="PS51677">
    <property type="entry name" value="NODB"/>
    <property type="match status" value="1"/>
</dbReference>
<dbReference type="EMBL" id="UOET01000214">
    <property type="protein sequence ID" value="VAW28268.1"/>
    <property type="molecule type" value="Genomic_DNA"/>
</dbReference>
<feature type="domain" description="NodB homology" evidence="1">
    <location>
        <begin position="42"/>
        <end position="300"/>
    </location>
</feature>
<organism evidence="2">
    <name type="scientific">hydrothermal vent metagenome</name>
    <dbReference type="NCBI Taxonomy" id="652676"/>
    <lineage>
        <taxon>unclassified sequences</taxon>
        <taxon>metagenomes</taxon>
        <taxon>ecological metagenomes</taxon>
    </lineage>
</organism>
<dbReference type="InterPro" id="IPR002509">
    <property type="entry name" value="NODB_dom"/>
</dbReference>
<sequence length="300" mass="35674">MKDLSGKFFKNSFKQKNRILHILTFDIEDWFHTFDKAYYNRPALWETLSSSLEKNVSHICEFLDENDLKATFFWLGWEAERYPVLVKELATMGHEIAVHSFYHKKIDDLGRKTFKKDTERGIKTLEDITGKKVKSYRAPGMSINNSTLWALDILYELGIENDSSVVTPNKQTQKEPLLPREPFIFEHNGVEIKEFPVPAISFLSINFNYSSSGYFRISPYWWLRKKILDRDYMLFYFHPRDFDIGIHNYIERNLYLKLRYRFGAKNALIKLEKILQNFEIINIDTANKQISWDKAQRIKI</sequence>
<dbReference type="SUPFAM" id="SSF88713">
    <property type="entry name" value="Glycoside hydrolase/deacetylase"/>
    <property type="match status" value="1"/>
</dbReference>
<evidence type="ECO:0000259" key="1">
    <source>
        <dbReference type="PROSITE" id="PS51677"/>
    </source>
</evidence>
<proteinExistence type="predicted"/>
<dbReference type="InterPro" id="IPR045235">
    <property type="entry name" value="PuuE_HpPgdA-like"/>
</dbReference>
<dbReference type="Gene3D" id="3.20.20.370">
    <property type="entry name" value="Glycoside hydrolase/deacetylase"/>
    <property type="match status" value="1"/>
</dbReference>
<dbReference type="InterPro" id="IPR011330">
    <property type="entry name" value="Glyco_hydro/deAcase_b/a-brl"/>
</dbReference>
<dbReference type="GO" id="GO:0005975">
    <property type="term" value="P:carbohydrate metabolic process"/>
    <property type="evidence" value="ECO:0007669"/>
    <property type="project" value="InterPro"/>
</dbReference>
<dbReference type="CDD" id="cd10941">
    <property type="entry name" value="CE4_PuuE_HpPgdA_like_2"/>
    <property type="match status" value="1"/>
</dbReference>
<protein>
    <recommendedName>
        <fullName evidence="1">NodB homology domain-containing protein</fullName>
    </recommendedName>
</protein>
<accession>A0A3B0UCP2</accession>
<evidence type="ECO:0000313" key="2">
    <source>
        <dbReference type="EMBL" id="VAW28268.1"/>
    </source>
</evidence>
<dbReference type="Pfam" id="PF01522">
    <property type="entry name" value="Polysacc_deac_1"/>
    <property type="match status" value="1"/>
</dbReference>
<name>A0A3B0UCP2_9ZZZZ</name>
<dbReference type="PANTHER" id="PTHR47561">
    <property type="entry name" value="POLYSACCHARIDE DEACETYLASE FAMILY PROTEIN (AFU_ORTHOLOGUE AFUA_6G05030)"/>
    <property type="match status" value="1"/>
</dbReference>
<dbReference type="PANTHER" id="PTHR47561:SF1">
    <property type="entry name" value="POLYSACCHARIDE DEACETYLASE FAMILY PROTEIN (AFU_ORTHOLOGUE AFUA_6G05030)"/>
    <property type="match status" value="1"/>
</dbReference>
<dbReference type="AlphaFoldDB" id="A0A3B0UCP2"/>